<comment type="catalytic activity">
    <reaction evidence="12">
        <text>O-phospho-L-serine + H2O = L-serine + phosphate</text>
        <dbReference type="Rhea" id="RHEA:21208"/>
        <dbReference type="ChEBI" id="CHEBI:15377"/>
        <dbReference type="ChEBI" id="CHEBI:33384"/>
        <dbReference type="ChEBI" id="CHEBI:43474"/>
        <dbReference type="ChEBI" id="CHEBI:57524"/>
        <dbReference type="EC" id="3.1.3.3"/>
    </reaction>
</comment>
<dbReference type="NCBIfam" id="TIGR01488">
    <property type="entry name" value="HAD-SF-IB"/>
    <property type="match status" value="1"/>
</dbReference>
<name>A0ABS2WP53_9BACT</name>
<evidence type="ECO:0000256" key="13">
    <source>
        <dbReference type="ARBA" id="ARBA00048523"/>
    </source>
</evidence>
<evidence type="ECO:0000256" key="11">
    <source>
        <dbReference type="ARBA" id="ARBA00031693"/>
    </source>
</evidence>
<comment type="similarity">
    <text evidence="3">Belongs to the HAD-like hydrolase superfamily. SerB family.</text>
</comment>
<dbReference type="Proteomes" id="UP000703590">
    <property type="component" value="Unassembled WGS sequence"/>
</dbReference>
<dbReference type="SFLD" id="SFLDF00029">
    <property type="entry name" value="phosphoserine_phosphatase"/>
    <property type="match status" value="1"/>
</dbReference>
<sequence>MIKLCVFDFDSTLMDGETIDFFANAMGVGEEVSVITEKAMQGELDFFESLTRRVGLLRGLDVSRVNEICTSLPYMPNTKACIDDLKARGIKVVVFSGGFKSATNIAKEALGFDAHFSNTLHVKEGKLTGLVGGEMMFDTSKGEMLQALQALLHVKKEETMAVGDGANDRSMFAHAGTRVAFCAKPILKQAANVIVDHKDLNEILNHL</sequence>
<keyword evidence="8 14" id="KW-0378">Hydrolase</keyword>
<dbReference type="Gene3D" id="3.40.50.1000">
    <property type="entry name" value="HAD superfamily/HAD-like"/>
    <property type="match status" value="1"/>
</dbReference>
<dbReference type="EMBL" id="JAFHKK010000002">
    <property type="protein sequence ID" value="MBN2963412.1"/>
    <property type="molecule type" value="Genomic_DNA"/>
</dbReference>
<keyword evidence="9" id="KW-0460">Magnesium</keyword>
<dbReference type="PANTHER" id="PTHR43344">
    <property type="entry name" value="PHOSPHOSERINE PHOSPHATASE"/>
    <property type="match status" value="1"/>
</dbReference>
<reference evidence="14" key="2">
    <citation type="submission" date="2021-02" db="EMBL/GenBank/DDBJ databases">
        <authorList>
            <person name="Merkel A.Y."/>
        </authorList>
    </citation>
    <scope>NUCLEOTIDE SEQUENCE</scope>
    <source>
        <strain evidence="14">T05b</strain>
    </source>
</reference>
<comment type="caution">
    <text evidence="14">The sequence shown here is derived from an EMBL/GenBank/DDBJ whole genome shotgun (WGS) entry which is preliminary data.</text>
</comment>
<evidence type="ECO:0000256" key="3">
    <source>
        <dbReference type="ARBA" id="ARBA00009184"/>
    </source>
</evidence>
<evidence type="ECO:0000256" key="9">
    <source>
        <dbReference type="ARBA" id="ARBA00022842"/>
    </source>
</evidence>
<reference evidence="14" key="1">
    <citation type="submission" date="2021-02" db="EMBL/GenBank/DDBJ databases">
        <title>Sulfurospirillum tamanensis sp. nov.</title>
        <authorList>
            <person name="Frolova A."/>
            <person name="Merkel A."/>
            <person name="Slobodkin A."/>
        </authorList>
    </citation>
    <scope>NUCLEOTIDE SEQUENCE</scope>
    <source>
        <strain evidence="14">T05b</strain>
    </source>
</reference>
<evidence type="ECO:0000256" key="8">
    <source>
        <dbReference type="ARBA" id="ARBA00022801"/>
    </source>
</evidence>
<dbReference type="NCBIfam" id="TIGR00338">
    <property type="entry name" value="serB"/>
    <property type="match status" value="1"/>
</dbReference>
<comment type="catalytic activity">
    <reaction evidence="13">
        <text>O-phospho-D-serine + H2O = D-serine + phosphate</text>
        <dbReference type="Rhea" id="RHEA:24873"/>
        <dbReference type="ChEBI" id="CHEBI:15377"/>
        <dbReference type="ChEBI" id="CHEBI:35247"/>
        <dbReference type="ChEBI" id="CHEBI:43474"/>
        <dbReference type="ChEBI" id="CHEBI:58680"/>
        <dbReference type="EC" id="3.1.3.3"/>
    </reaction>
</comment>
<dbReference type="SFLD" id="SFLDG01137">
    <property type="entry name" value="C1.6.1:_Phosphoserine_Phosphat"/>
    <property type="match status" value="1"/>
</dbReference>
<dbReference type="Pfam" id="PF00702">
    <property type="entry name" value="Hydrolase"/>
    <property type="match status" value="1"/>
</dbReference>
<organism evidence="14 15">
    <name type="scientific">Sulfurospirillum tamanense</name>
    <dbReference type="NCBI Taxonomy" id="2813362"/>
    <lineage>
        <taxon>Bacteria</taxon>
        <taxon>Pseudomonadati</taxon>
        <taxon>Campylobacterota</taxon>
        <taxon>Epsilonproteobacteria</taxon>
        <taxon>Campylobacterales</taxon>
        <taxon>Sulfurospirillaceae</taxon>
        <taxon>Sulfurospirillum</taxon>
    </lineage>
</organism>
<evidence type="ECO:0000256" key="10">
    <source>
        <dbReference type="ARBA" id="ARBA00023299"/>
    </source>
</evidence>
<gene>
    <name evidence="14" type="primary">serB</name>
    <name evidence="14" type="ORF">JWV37_01335</name>
</gene>
<keyword evidence="7" id="KW-0479">Metal-binding</keyword>
<dbReference type="InterPro" id="IPR036412">
    <property type="entry name" value="HAD-like_sf"/>
</dbReference>
<dbReference type="InterPro" id="IPR050582">
    <property type="entry name" value="HAD-like_SerB"/>
</dbReference>
<dbReference type="PANTHER" id="PTHR43344:SF2">
    <property type="entry name" value="PHOSPHOSERINE PHOSPHATASE"/>
    <property type="match status" value="1"/>
</dbReference>
<evidence type="ECO:0000313" key="15">
    <source>
        <dbReference type="Proteomes" id="UP000703590"/>
    </source>
</evidence>
<evidence type="ECO:0000256" key="2">
    <source>
        <dbReference type="ARBA" id="ARBA00005135"/>
    </source>
</evidence>
<dbReference type="SFLD" id="SFLDG01136">
    <property type="entry name" value="C1.6:_Phosphoserine_Phosphatas"/>
    <property type="match status" value="1"/>
</dbReference>
<accession>A0ABS2WP53</accession>
<keyword evidence="6" id="KW-0028">Amino-acid biosynthesis</keyword>
<proteinExistence type="inferred from homology"/>
<dbReference type="SUPFAM" id="SSF56784">
    <property type="entry name" value="HAD-like"/>
    <property type="match status" value="1"/>
</dbReference>
<evidence type="ECO:0000256" key="5">
    <source>
        <dbReference type="ARBA" id="ARBA00015196"/>
    </source>
</evidence>
<dbReference type="EC" id="3.1.3.3" evidence="4"/>
<evidence type="ECO:0000256" key="7">
    <source>
        <dbReference type="ARBA" id="ARBA00022723"/>
    </source>
</evidence>
<keyword evidence="15" id="KW-1185">Reference proteome</keyword>
<comment type="pathway">
    <text evidence="2">Amino-acid biosynthesis; L-serine biosynthesis; L-serine from 3-phospho-D-glycerate: step 3/3.</text>
</comment>
<evidence type="ECO:0000256" key="1">
    <source>
        <dbReference type="ARBA" id="ARBA00001946"/>
    </source>
</evidence>
<protein>
    <recommendedName>
        <fullName evidence="5">Phosphoserine phosphatase</fullName>
        <ecNumber evidence="4">3.1.3.3</ecNumber>
    </recommendedName>
    <alternativeName>
        <fullName evidence="11">O-phosphoserine phosphohydrolase</fullName>
    </alternativeName>
</protein>
<dbReference type="RefSeq" id="WP_205457852.1">
    <property type="nucleotide sequence ID" value="NZ_JAFHKK010000002.1"/>
</dbReference>
<dbReference type="SFLD" id="SFLDS00003">
    <property type="entry name" value="Haloacid_Dehalogenase"/>
    <property type="match status" value="1"/>
</dbReference>
<dbReference type="InterPro" id="IPR004469">
    <property type="entry name" value="PSP"/>
</dbReference>
<evidence type="ECO:0000256" key="12">
    <source>
        <dbReference type="ARBA" id="ARBA00048138"/>
    </source>
</evidence>
<evidence type="ECO:0000256" key="6">
    <source>
        <dbReference type="ARBA" id="ARBA00022605"/>
    </source>
</evidence>
<dbReference type="GO" id="GO:0016787">
    <property type="term" value="F:hydrolase activity"/>
    <property type="evidence" value="ECO:0007669"/>
    <property type="project" value="UniProtKB-KW"/>
</dbReference>
<dbReference type="InterPro" id="IPR023214">
    <property type="entry name" value="HAD_sf"/>
</dbReference>
<evidence type="ECO:0000313" key="14">
    <source>
        <dbReference type="EMBL" id="MBN2963412.1"/>
    </source>
</evidence>
<keyword evidence="10" id="KW-0718">Serine biosynthesis</keyword>
<evidence type="ECO:0000256" key="4">
    <source>
        <dbReference type="ARBA" id="ARBA00012640"/>
    </source>
</evidence>
<comment type="cofactor">
    <cofactor evidence="1">
        <name>Mg(2+)</name>
        <dbReference type="ChEBI" id="CHEBI:18420"/>
    </cofactor>
</comment>